<dbReference type="PANTHER" id="PTHR43313">
    <property type="entry name" value="SHORT-CHAIN DEHYDROGENASE/REDUCTASE FAMILY 9C"/>
    <property type="match status" value="1"/>
</dbReference>
<dbReference type="PROSITE" id="PS00061">
    <property type="entry name" value="ADH_SHORT"/>
    <property type="match status" value="1"/>
</dbReference>
<feature type="transmembrane region" description="Helical" evidence="4">
    <location>
        <begin position="39"/>
        <end position="61"/>
    </location>
</feature>
<dbReference type="PANTHER" id="PTHR43313:SF4">
    <property type="entry name" value="17-BETA-HYDROXYSTEROID DEHYDROGENASE TYPE 6"/>
    <property type="match status" value="1"/>
</dbReference>
<dbReference type="OrthoDB" id="5296at2759"/>
<dbReference type="AlphaFoldDB" id="A0A1A6GR01"/>
<dbReference type="STRING" id="56216.A0A1A6GR01"/>
<evidence type="ECO:0000256" key="1">
    <source>
        <dbReference type="ARBA" id="ARBA00006484"/>
    </source>
</evidence>
<sequence length="189" mass="21231">AATQWVKERVGNRGLWGLVNNAGVFPPLAYVEWMKPEDYMAAFQVNLFGMVQVTLSMLPLVKKARGRIVNVSSALGRISFCAGFYSCSKYGVEAFSDVLSDYHIGTHRSDLESWSSIYSNCKRLYKTYSAADLSPVTDCLEHALTSTYPRTRYSAGWDARFIFIPLSYLPTSLADYILTRSRRKPAQAV</sequence>
<comment type="similarity">
    <text evidence="1 3">Belongs to the short-chain dehydrogenases/reductases (SDR) family.</text>
</comment>
<keyword evidence="4" id="KW-0812">Transmembrane</keyword>
<evidence type="ECO:0000256" key="3">
    <source>
        <dbReference type="RuleBase" id="RU000363"/>
    </source>
</evidence>
<accession>A0A1A6GR01</accession>
<dbReference type="SUPFAM" id="SSF51735">
    <property type="entry name" value="NAD(P)-binding Rossmann-fold domains"/>
    <property type="match status" value="1"/>
</dbReference>
<keyword evidence="6" id="KW-1185">Reference proteome</keyword>
<keyword evidence="4" id="KW-1133">Transmembrane helix</keyword>
<dbReference type="Gene3D" id="3.40.50.720">
    <property type="entry name" value="NAD(P)-binding Rossmann-like Domain"/>
    <property type="match status" value="1"/>
</dbReference>
<feature type="non-terminal residue" evidence="5">
    <location>
        <position position="1"/>
    </location>
</feature>
<evidence type="ECO:0000256" key="2">
    <source>
        <dbReference type="ARBA" id="ARBA00023002"/>
    </source>
</evidence>
<dbReference type="PRINTS" id="PR00081">
    <property type="entry name" value="GDHRDH"/>
</dbReference>
<dbReference type="Proteomes" id="UP000092124">
    <property type="component" value="Unassembled WGS sequence"/>
</dbReference>
<dbReference type="InterPro" id="IPR020904">
    <property type="entry name" value="Sc_DH/Rdtase_CS"/>
</dbReference>
<keyword evidence="2" id="KW-0560">Oxidoreductase</keyword>
<dbReference type="InterPro" id="IPR036291">
    <property type="entry name" value="NAD(P)-bd_dom_sf"/>
</dbReference>
<dbReference type="InterPro" id="IPR002347">
    <property type="entry name" value="SDR_fam"/>
</dbReference>
<name>A0A1A6GR01_NEOLE</name>
<dbReference type="EMBL" id="LZPO01076118">
    <property type="protein sequence ID" value="OBS68110.1"/>
    <property type="molecule type" value="Genomic_DNA"/>
</dbReference>
<organism evidence="5 6">
    <name type="scientific">Neotoma lepida</name>
    <name type="common">Desert woodrat</name>
    <dbReference type="NCBI Taxonomy" id="56216"/>
    <lineage>
        <taxon>Eukaryota</taxon>
        <taxon>Metazoa</taxon>
        <taxon>Chordata</taxon>
        <taxon>Craniata</taxon>
        <taxon>Vertebrata</taxon>
        <taxon>Euteleostomi</taxon>
        <taxon>Mammalia</taxon>
        <taxon>Eutheria</taxon>
        <taxon>Euarchontoglires</taxon>
        <taxon>Glires</taxon>
        <taxon>Rodentia</taxon>
        <taxon>Myomorpha</taxon>
        <taxon>Muroidea</taxon>
        <taxon>Cricetidae</taxon>
        <taxon>Neotominae</taxon>
        <taxon>Neotoma</taxon>
    </lineage>
</organism>
<evidence type="ECO:0000256" key="4">
    <source>
        <dbReference type="SAM" id="Phobius"/>
    </source>
</evidence>
<dbReference type="Pfam" id="PF00106">
    <property type="entry name" value="adh_short"/>
    <property type="match status" value="1"/>
</dbReference>
<evidence type="ECO:0000313" key="6">
    <source>
        <dbReference type="Proteomes" id="UP000092124"/>
    </source>
</evidence>
<gene>
    <name evidence="5" type="ORF">A6R68_03348</name>
</gene>
<dbReference type="GO" id="GO:0016491">
    <property type="term" value="F:oxidoreductase activity"/>
    <property type="evidence" value="ECO:0007669"/>
    <property type="project" value="UniProtKB-KW"/>
</dbReference>
<dbReference type="GO" id="GO:0008202">
    <property type="term" value="P:steroid metabolic process"/>
    <property type="evidence" value="ECO:0007669"/>
    <property type="project" value="TreeGrafter"/>
</dbReference>
<keyword evidence="4" id="KW-0472">Membrane</keyword>
<protein>
    <submittedName>
        <fullName evidence="5">Uncharacterized protein</fullName>
    </submittedName>
</protein>
<evidence type="ECO:0000313" key="5">
    <source>
        <dbReference type="EMBL" id="OBS68110.1"/>
    </source>
</evidence>
<dbReference type="PRINTS" id="PR00080">
    <property type="entry name" value="SDRFAMILY"/>
</dbReference>
<proteinExistence type="inferred from homology"/>
<comment type="caution">
    <text evidence="5">The sequence shown here is derived from an EMBL/GenBank/DDBJ whole genome shotgun (WGS) entry which is preliminary data.</text>
</comment>
<reference evidence="5 6" key="1">
    <citation type="submission" date="2016-06" db="EMBL/GenBank/DDBJ databases">
        <title>The Draft Genome Sequence and Annotation of the Desert Woodrat Neotoma lepida.</title>
        <authorList>
            <person name="Campbell M."/>
            <person name="Oakeson K.F."/>
            <person name="Yandell M."/>
            <person name="Halpert J.R."/>
            <person name="Dearing D."/>
        </authorList>
    </citation>
    <scope>NUCLEOTIDE SEQUENCE [LARGE SCALE GENOMIC DNA]</scope>
    <source>
        <strain evidence="5">417</strain>
        <tissue evidence="5">Liver</tissue>
    </source>
</reference>